<keyword evidence="1" id="KW-0472">Membrane</keyword>
<accession>A0ABY4YW22</accession>
<feature type="transmembrane region" description="Helical" evidence="1">
    <location>
        <begin position="137"/>
        <end position="158"/>
    </location>
</feature>
<dbReference type="RefSeq" id="WP_252594319.1">
    <property type="nucleotide sequence ID" value="NZ_CP099489.1"/>
</dbReference>
<protein>
    <submittedName>
        <fullName evidence="2">Uncharacterized protein</fullName>
    </submittedName>
</protein>
<name>A0ABY4YW22_9MICO</name>
<keyword evidence="3" id="KW-1185">Reference proteome</keyword>
<feature type="transmembrane region" description="Helical" evidence="1">
    <location>
        <begin position="178"/>
        <end position="197"/>
    </location>
</feature>
<evidence type="ECO:0000256" key="1">
    <source>
        <dbReference type="SAM" id="Phobius"/>
    </source>
</evidence>
<evidence type="ECO:0000313" key="2">
    <source>
        <dbReference type="EMBL" id="USQ80935.1"/>
    </source>
</evidence>
<keyword evidence="1" id="KW-1133">Transmembrane helix</keyword>
<dbReference type="Proteomes" id="UP001056455">
    <property type="component" value="Chromosome"/>
</dbReference>
<evidence type="ECO:0000313" key="3">
    <source>
        <dbReference type="Proteomes" id="UP001056455"/>
    </source>
</evidence>
<sequence length="217" mass="24502">MWNRWKRQRQLAKAEPGDGSTLKAHRPWQVLSRSVFQIDLPDDDGVQHAYCVDVDYFDLDDKVRFYRDGRQHLVAEQPAAFAVPGGAVEVAVGTFGVSRMHLVSDAGEPERVLRPIRHSGEYWRAVLDHRHPRLSRWIGRVAIVILLVGLVLFVPQLLELITGLDVVAERVGTFTSPISLPAWLNTTLLVAGIAASLERGLTLRSHWLIDMDTWWLG</sequence>
<organism evidence="2 3">
    <name type="scientific">Ornithinimicrobium faecis</name>
    <dbReference type="NCBI Taxonomy" id="2934158"/>
    <lineage>
        <taxon>Bacteria</taxon>
        <taxon>Bacillati</taxon>
        <taxon>Actinomycetota</taxon>
        <taxon>Actinomycetes</taxon>
        <taxon>Micrococcales</taxon>
        <taxon>Ornithinimicrobiaceae</taxon>
        <taxon>Ornithinimicrobium</taxon>
    </lineage>
</organism>
<proteinExistence type="predicted"/>
<gene>
    <name evidence="2" type="ORF">NF556_04605</name>
</gene>
<keyword evidence="1" id="KW-0812">Transmembrane</keyword>
<dbReference type="EMBL" id="CP099489">
    <property type="protein sequence ID" value="USQ80935.1"/>
    <property type="molecule type" value="Genomic_DNA"/>
</dbReference>
<reference evidence="2" key="1">
    <citation type="submission" date="2022-06" db="EMBL/GenBank/DDBJ databases">
        <title>Ornithinimicrobium HY1793.</title>
        <authorList>
            <person name="Huang Y."/>
        </authorList>
    </citation>
    <scope>NUCLEOTIDE SEQUENCE</scope>
    <source>
        <strain evidence="2">HY1793</strain>
    </source>
</reference>